<dbReference type="Proteomes" id="UP000829196">
    <property type="component" value="Unassembled WGS sequence"/>
</dbReference>
<accession>A0A8T3BTG7</accession>
<reference evidence="1" key="1">
    <citation type="journal article" date="2022" name="Front. Genet.">
        <title>Chromosome-Scale Assembly of the Dendrobium nobile Genome Provides Insights Into the Molecular Mechanism of the Biosynthesis of the Medicinal Active Ingredient of Dendrobium.</title>
        <authorList>
            <person name="Xu Q."/>
            <person name="Niu S.-C."/>
            <person name="Li K.-L."/>
            <person name="Zheng P.-J."/>
            <person name="Zhang X.-J."/>
            <person name="Jia Y."/>
            <person name="Liu Y."/>
            <person name="Niu Y.-X."/>
            <person name="Yu L.-H."/>
            <person name="Chen D.-F."/>
            <person name="Zhang G.-Q."/>
        </authorList>
    </citation>
    <scope>NUCLEOTIDE SEQUENCE</scope>
    <source>
        <tissue evidence="1">Leaf</tissue>
    </source>
</reference>
<evidence type="ECO:0000313" key="2">
    <source>
        <dbReference type="Proteomes" id="UP000829196"/>
    </source>
</evidence>
<sequence>MVSGRTKIQQGRWLSESLTMVRGQKVVEELGDKRASKFLFIFSLISPFSEE</sequence>
<proteinExistence type="predicted"/>
<comment type="caution">
    <text evidence="1">The sequence shown here is derived from an EMBL/GenBank/DDBJ whole genome shotgun (WGS) entry which is preliminary data.</text>
</comment>
<organism evidence="1 2">
    <name type="scientific">Dendrobium nobile</name>
    <name type="common">Orchid</name>
    <dbReference type="NCBI Taxonomy" id="94219"/>
    <lineage>
        <taxon>Eukaryota</taxon>
        <taxon>Viridiplantae</taxon>
        <taxon>Streptophyta</taxon>
        <taxon>Embryophyta</taxon>
        <taxon>Tracheophyta</taxon>
        <taxon>Spermatophyta</taxon>
        <taxon>Magnoliopsida</taxon>
        <taxon>Liliopsida</taxon>
        <taxon>Asparagales</taxon>
        <taxon>Orchidaceae</taxon>
        <taxon>Epidendroideae</taxon>
        <taxon>Malaxideae</taxon>
        <taxon>Dendrobiinae</taxon>
        <taxon>Dendrobium</taxon>
    </lineage>
</organism>
<protein>
    <submittedName>
        <fullName evidence="1">Uncharacterized protein</fullName>
    </submittedName>
</protein>
<gene>
    <name evidence="1" type="ORF">KFK09_008054</name>
</gene>
<dbReference type="EMBL" id="JAGYWB010000006">
    <property type="protein sequence ID" value="KAI0520578.1"/>
    <property type="molecule type" value="Genomic_DNA"/>
</dbReference>
<evidence type="ECO:0000313" key="1">
    <source>
        <dbReference type="EMBL" id="KAI0520578.1"/>
    </source>
</evidence>
<dbReference type="AlphaFoldDB" id="A0A8T3BTG7"/>
<keyword evidence="2" id="KW-1185">Reference proteome</keyword>
<name>A0A8T3BTG7_DENNO</name>